<organism evidence="2 3">
    <name type="scientific">Xylaria hypoxylon</name>
    <dbReference type="NCBI Taxonomy" id="37992"/>
    <lineage>
        <taxon>Eukaryota</taxon>
        <taxon>Fungi</taxon>
        <taxon>Dikarya</taxon>
        <taxon>Ascomycota</taxon>
        <taxon>Pezizomycotina</taxon>
        <taxon>Sordariomycetes</taxon>
        <taxon>Xylariomycetidae</taxon>
        <taxon>Xylariales</taxon>
        <taxon>Xylariaceae</taxon>
        <taxon>Xylaria</taxon>
    </lineage>
</organism>
<dbReference type="AlphaFoldDB" id="A0A4Z0YYT1"/>
<dbReference type="EMBL" id="SKBN01000063">
    <property type="protein sequence ID" value="TGJ84621.1"/>
    <property type="molecule type" value="Genomic_DNA"/>
</dbReference>
<protein>
    <submittedName>
        <fullName evidence="2">Uncharacterized protein</fullName>
    </submittedName>
</protein>
<keyword evidence="1" id="KW-0812">Transmembrane</keyword>
<dbReference type="OrthoDB" id="3014581at2759"/>
<accession>A0A4Z0YYT1</accession>
<feature type="transmembrane region" description="Helical" evidence="1">
    <location>
        <begin position="122"/>
        <end position="148"/>
    </location>
</feature>
<evidence type="ECO:0000256" key="1">
    <source>
        <dbReference type="SAM" id="Phobius"/>
    </source>
</evidence>
<dbReference type="STRING" id="37992.A0A4Z0YYT1"/>
<keyword evidence="3" id="KW-1185">Reference proteome</keyword>
<dbReference type="Proteomes" id="UP000297716">
    <property type="component" value="Unassembled WGS sequence"/>
</dbReference>
<sequence length="279" mass="30443">MADARAPGLLGVDITDFNTVASLDLLFEKALAEMPPAMRRDAPIPQGAPLHFAQQRDVALLGFNFRRARLHRPFLLQETENPLREVSRRQCLASARNVLYISIKMLEGPSVVGPNQDLGSPLAYRAGLVISAMFTACAILALNAGLIWSRMKGGDRTNDASSELHGEITHACHVLAKTGEKSAFAANLVSNLVGVLKQYSVNDIDHLVTPPTSSNLNAQYGAGSNEYSMYTARDRLQSVGDATNVADNFTIWNEFFTTMPEMEGYDQLFAGLDFYCGPT</sequence>
<reference evidence="2 3" key="1">
    <citation type="submission" date="2019-03" db="EMBL/GenBank/DDBJ databases">
        <title>Draft genome sequence of Xylaria hypoxylon DSM 108379, a ubiquitous saprotrophic-parasitic fungi on hardwood.</title>
        <authorList>
            <person name="Buettner E."/>
            <person name="Leonhardt S."/>
            <person name="Gebauer A.M."/>
            <person name="Liers C."/>
            <person name="Hofrichter M."/>
            <person name="Kellner H."/>
        </authorList>
    </citation>
    <scope>NUCLEOTIDE SEQUENCE [LARGE SCALE GENOMIC DNA]</scope>
    <source>
        <strain evidence="2 3">DSM 108379</strain>
    </source>
</reference>
<dbReference type="CDD" id="cd12148">
    <property type="entry name" value="fungal_TF_MHR"/>
    <property type="match status" value="1"/>
</dbReference>
<keyword evidence="1" id="KW-1133">Transmembrane helix</keyword>
<comment type="caution">
    <text evidence="2">The sequence shown here is derived from an EMBL/GenBank/DDBJ whole genome shotgun (WGS) entry which is preliminary data.</text>
</comment>
<evidence type="ECO:0000313" key="2">
    <source>
        <dbReference type="EMBL" id="TGJ84621.1"/>
    </source>
</evidence>
<keyword evidence="1" id="KW-0472">Membrane</keyword>
<evidence type="ECO:0000313" key="3">
    <source>
        <dbReference type="Proteomes" id="UP000297716"/>
    </source>
</evidence>
<name>A0A4Z0YYT1_9PEZI</name>
<proteinExistence type="predicted"/>
<gene>
    <name evidence="2" type="ORF">E0Z10_g4156</name>
</gene>